<accession>A0A381S040</accession>
<dbReference type="InterPro" id="IPR014880">
    <property type="entry name" value="SoxZ_dom"/>
</dbReference>
<dbReference type="Gene3D" id="2.60.40.10">
    <property type="entry name" value="Immunoglobulins"/>
    <property type="match status" value="1"/>
</dbReference>
<dbReference type="SUPFAM" id="SSF81296">
    <property type="entry name" value="E set domains"/>
    <property type="match status" value="1"/>
</dbReference>
<dbReference type="InterPro" id="IPR014756">
    <property type="entry name" value="Ig_E-set"/>
</dbReference>
<dbReference type="Pfam" id="PF08770">
    <property type="entry name" value="SoxZ"/>
    <property type="match status" value="1"/>
</dbReference>
<reference evidence="2" key="1">
    <citation type="submission" date="2018-05" db="EMBL/GenBank/DDBJ databases">
        <authorList>
            <person name="Lanie J.A."/>
            <person name="Ng W.-L."/>
            <person name="Kazmierczak K.M."/>
            <person name="Andrzejewski T.M."/>
            <person name="Davidsen T.M."/>
            <person name="Wayne K.J."/>
            <person name="Tettelin H."/>
            <person name="Glass J.I."/>
            <person name="Rusch D."/>
            <person name="Podicherti R."/>
            <person name="Tsui H.-C.T."/>
            <person name="Winkler M.E."/>
        </authorList>
    </citation>
    <scope>NUCLEOTIDE SEQUENCE</scope>
</reference>
<organism evidence="2">
    <name type="scientific">marine metagenome</name>
    <dbReference type="NCBI Taxonomy" id="408172"/>
    <lineage>
        <taxon>unclassified sequences</taxon>
        <taxon>metagenomes</taxon>
        <taxon>ecological metagenomes</taxon>
    </lineage>
</organism>
<proteinExistence type="predicted"/>
<dbReference type="AlphaFoldDB" id="A0A381S040"/>
<name>A0A381S040_9ZZZZ</name>
<dbReference type="InterPro" id="IPR013783">
    <property type="entry name" value="Ig-like_fold"/>
</dbReference>
<evidence type="ECO:0000313" key="2">
    <source>
        <dbReference type="EMBL" id="SUZ95597.1"/>
    </source>
</evidence>
<sequence length="117" mass="13433">MGKEIKPPRIRISRRIKKDKVIKVKVKFNHPSFTGLAMADDASEPVFNRVKPVTFIRNMLVYYGDELVSRLRISSGISDDPLFTFKLKATKEADIKVVFIDNFGKKWEASKKVKFNG</sequence>
<protein>
    <recommendedName>
        <fullName evidence="1">Sulphur oxidation protein SoxZ domain-containing protein</fullName>
    </recommendedName>
</protein>
<gene>
    <name evidence="2" type="ORF">METZ01_LOCUS48451</name>
</gene>
<feature type="domain" description="Sulphur oxidation protein SoxZ" evidence="1">
    <location>
        <begin position="14"/>
        <end position="111"/>
    </location>
</feature>
<evidence type="ECO:0000259" key="1">
    <source>
        <dbReference type="Pfam" id="PF08770"/>
    </source>
</evidence>
<dbReference type="EMBL" id="UINC01002338">
    <property type="protein sequence ID" value="SUZ95597.1"/>
    <property type="molecule type" value="Genomic_DNA"/>
</dbReference>